<evidence type="ECO:0000313" key="2">
    <source>
        <dbReference type="Proteomes" id="UP000672039"/>
    </source>
</evidence>
<dbReference type="EMBL" id="CP072801">
    <property type="protein sequence ID" value="QTR47470.1"/>
    <property type="molecule type" value="Genomic_DNA"/>
</dbReference>
<proteinExistence type="predicted"/>
<evidence type="ECO:0000313" key="1">
    <source>
        <dbReference type="EMBL" id="QTR47470.1"/>
    </source>
</evidence>
<dbReference type="RefSeq" id="WP_210223737.1">
    <property type="nucleotide sequence ID" value="NZ_CP072801.1"/>
</dbReference>
<protein>
    <submittedName>
        <fullName evidence="1">Uncharacterized protein</fullName>
    </submittedName>
</protein>
<reference evidence="1 2" key="1">
    <citation type="submission" date="2021-04" db="EMBL/GenBank/DDBJ databases">
        <title>Genomics, taxonomy and metabolism of representatives of sulfur bacteria of the genus Thiothrix: Thiothrix fructosivorans QT, Thiothrix unzii A1T and three new species, Thiothrix subterranea sp. nov., Thiothrix litoralis sp. nov. and 'Candidatus Thiothrix anitrata' sp. nov.</title>
        <authorList>
            <person name="Ravin N.V."/>
            <person name="Smolyakov D."/>
            <person name="Rudenko T.S."/>
            <person name="Mardanov A.V."/>
            <person name="Beletsky A.V."/>
            <person name="Markov N.D."/>
            <person name="Fomenkov A.I."/>
            <person name="Roberts R.J."/>
            <person name="Karnachuk O.V."/>
            <person name="Novikov A."/>
            <person name="Grabovich M.Y."/>
        </authorList>
    </citation>
    <scope>NUCLEOTIDE SEQUENCE [LARGE SCALE GENOMIC DNA]</scope>
    <source>
        <strain evidence="1 2">AS</strain>
    </source>
</reference>
<keyword evidence="2" id="KW-1185">Reference proteome</keyword>
<organism evidence="1 2">
    <name type="scientific">Thiothrix litoralis</name>
    <dbReference type="NCBI Taxonomy" id="2891210"/>
    <lineage>
        <taxon>Bacteria</taxon>
        <taxon>Pseudomonadati</taxon>
        <taxon>Pseudomonadota</taxon>
        <taxon>Gammaproteobacteria</taxon>
        <taxon>Thiotrichales</taxon>
        <taxon>Thiotrichaceae</taxon>
        <taxon>Thiothrix</taxon>
    </lineage>
</organism>
<accession>A0ABX7WUV8</accession>
<gene>
    <name evidence="1" type="ORF">J9253_05925</name>
</gene>
<dbReference type="Proteomes" id="UP000672039">
    <property type="component" value="Chromosome"/>
</dbReference>
<name>A0ABX7WUV8_9GAMM</name>
<sequence>MQLIGTRDCYGSRGNISASPPVINRPVMTRQFTPLDYCQFIIVGGESEEIVSVPFDPNTNQKAQFAVMTPMRGDYAVSLTGATDFSNLGVNGPLLNPVIFPLDNLHDFRVYSVIGTMLKICWYLDNPNGVKFDRPPIVSTIPVAAVDQFATAPELTI</sequence>